<sequence>MAWSISISPDGWNDIYDACHASEKHFLLDAINETASQKGFPGISDAAAEEIAQEALANLVFQIIQETDTCDNGGGKYWIDPKGFYKIDLSESGKSESAY</sequence>
<dbReference type="EMBL" id="SDHZ01000004">
    <property type="protein sequence ID" value="RXK81157.1"/>
    <property type="molecule type" value="Genomic_DNA"/>
</dbReference>
<evidence type="ECO:0000313" key="2">
    <source>
        <dbReference type="Proteomes" id="UP000290545"/>
    </source>
</evidence>
<keyword evidence="2" id="KW-1185">Reference proteome</keyword>
<name>A0A4Q1D1V6_9BACT</name>
<gene>
    <name evidence="1" type="ORF">ESB13_19645</name>
</gene>
<dbReference type="Proteomes" id="UP000290545">
    <property type="component" value="Unassembled WGS sequence"/>
</dbReference>
<accession>A0A4Q1D1V6</accession>
<dbReference type="AlphaFoldDB" id="A0A4Q1D1V6"/>
<reference evidence="1 2" key="1">
    <citation type="submission" date="2019-01" db="EMBL/GenBank/DDBJ databases">
        <title>Filimonas sp. strain TTM-71.</title>
        <authorList>
            <person name="Chen W.-M."/>
        </authorList>
    </citation>
    <scope>NUCLEOTIDE SEQUENCE [LARGE SCALE GENOMIC DNA]</scope>
    <source>
        <strain evidence="1 2">TTM-71</strain>
    </source>
</reference>
<comment type="caution">
    <text evidence="1">The sequence shown here is derived from an EMBL/GenBank/DDBJ whole genome shotgun (WGS) entry which is preliminary data.</text>
</comment>
<organism evidence="1 2">
    <name type="scientific">Filimonas effusa</name>
    <dbReference type="NCBI Taxonomy" id="2508721"/>
    <lineage>
        <taxon>Bacteria</taxon>
        <taxon>Pseudomonadati</taxon>
        <taxon>Bacteroidota</taxon>
        <taxon>Chitinophagia</taxon>
        <taxon>Chitinophagales</taxon>
        <taxon>Chitinophagaceae</taxon>
        <taxon>Filimonas</taxon>
    </lineage>
</organism>
<protein>
    <submittedName>
        <fullName evidence="1">Uncharacterized protein</fullName>
    </submittedName>
</protein>
<evidence type="ECO:0000313" key="1">
    <source>
        <dbReference type="EMBL" id="RXK81157.1"/>
    </source>
</evidence>
<dbReference type="RefSeq" id="WP_129005411.1">
    <property type="nucleotide sequence ID" value="NZ_SDHZ01000004.1"/>
</dbReference>
<dbReference type="OrthoDB" id="676874at2"/>
<proteinExistence type="predicted"/>